<sequence>DMSGPMIEKISQSLTLTCYIPGVPISTSSSMWDWIHHIPGTDLQCNGVAGLIASQFQTRVSSCADPSRNQFSLEEFSPATAATGTDFCS</sequence>
<proteinExistence type="predicted"/>
<dbReference type="OrthoDB" id="8694217at2759"/>
<reference evidence="1 2" key="1">
    <citation type="submission" date="2019-09" db="EMBL/GenBank/DDBJ databases">
        <title>Bird 10,000 Genomes (B10K) Project - Family phase.</title>
        <authorList>
            <person name="Zhang G."/>
        </authorList>
    </citation>
    <scope>NUCLEOTIDE SEQUENCE [LARGE SCALE GENOMIC DNA]</scope>
    <source>
        <strain evidence="1">B10K-CU-031-07</strain>
        <tissue evidence="1">Muscle</tissue>
    </source>
</reference>
<dbReference type="Gene3D" id="2.60.40.10">
    <property type="entry name" value="Immunoglobulins"/>
    <property type="match status" value="1"/>
</dbReference>
<dbReference type="EMBL" id="VWPV01011078">
    <property type="protein sequence ID" value="NWH59681.1"/>
    <property type="molecule type" value="Genomic_DNA"/>
</dbReference>
<accession>A0A7K4J2X9</accession>
<dbReference type="SUPFAM" id="SSF48726">
    <property type="entry name" value="Immunoglobulin"/>
    <property type="match status" value="1"/>
</dbReference>
<evidence type="ECO:0000313" key="2">
    <source>
        <dbReference type="Proteomes" id="UP000531151"/>
    </source>
</evidence>
<feature type="non-terminal residue" evidence="1">
    <location>
        <position position="89"/>
    </location>
</feature>
<evidence type="ECO:0000313" key="1">
    <source>
        <dbReference type="EMBL" id="NWH59681.1"/>
    </source>
</evidence>
<dbReference type="InterPro" id="IPR013783">
    <property type="entry name" value="Ig-like_fold"/>
</dbReference>
<dbReference type="InterPro" id="IPR036179">
    <property type="entry name" value="Ig-like_dom_sf"/>
</dbReference>
<organism evidence="1 2">
    <name type="scientific">Geococcyx californianus</name>
    <name type="common">Greater roadrunner</name>
    <name type="synonym">Saurothera californiana</name>
    <dbReference type="NCBI Taxonomy" id="8947"/>
    <lineage>
        <taxon>Eukaryota</taxon>
        <taxon>Metazoa</taxon>
        <taxon>Chordata</taxon>
        <taxon>Craniata</taxon>
        <taxon>Vertebrata</taxon>
        <taxon>Euteleostomi</taxon>
        <taxon>Archelosauria</taxon>
        <taxon>Archosauria</taxon>
        <taxon>Dinosauria</taxon>
        <taxon>Saurischia</taxon>
        <taxon>Theropoda</taxon>
        <taxon>Coelurosauria</taxon>
        <taxon>Aves</taxon>
        <taxon>Neognathae</taxon>
        <taxon>Neoaves</taxon>
        <taxon>Otidimorphae</taxon>
        <taxon>Cuculiformes</taxon>
        <taxon>Neomorphidae</taxon>
        <taxon>Geococcyx</taxon>
    </lineage>
</organism>
<feature type="non-terminal residue" evidence="1">
    <location>
        <position position="1"/>
    </location>
</feature>
<dbReference type="AlphaFoldDB" id="A0A7K4J2X9"/>
<gene>
    <name evidence="1" type="primary">Ighv36</name>
    <name evidence="1" type="ORF">GEOCAL_R04868</name>
</gene>
<comment type="caution">
    <text evidence="1">The sequence shown here is derived from an EMBL/GenBank/DDBJ whole genome shotgun (WGS) entry which is preliminary data.</text>
</comment>
<name>A0A7K4J2X9_GEOCA</name>
<dbReference type="Proteomes" id="UP000531151">
    <property type="component" value="Unassembled WGS sequence"/>
</dbReference>
<keyword evidence="2" id="KW-1185">Reference proteome</keyword>
<protein>
    <submittedName>
        <fullName evidence="1">HVM60 protein</fullName>
    </submittedName>
</protein>